<proteinExistence type="predicted"/>
<dbReference type="GO" id="GO:0016625">
    <property type="term" value="F:oxidoreductase activity, acting on the aldehyde or oxo group of donors, iron-sulfur protein as acceptor"/>
    <property type="evidence" value="ECO:0007669"/>
    <property type="project" value="InterPro"/>
</dbReference>
<dbReference type="NCBIfam" id="TIGR02179">
    <property type="entry name" value="PorD_KorD"/>
    <property type="match status" value="1"/>
</dbReference>
<dbReference type="GO" id="GO:0046872">
    <property type="term" value="F:metal ion binding"/>
    <property type="evidence" value="ECO:0007669"/>
    <property type="project" value="UniProtKB-KW"/>
</dbReference>
<comment type="caution">
    <text evidence="8">The sequence shown here is derived from an EMBL/GenBank/DDBJ whole genome shotgun (WGS) entry which is preliminary data.</text>
</comment>
<keyword evidence="4" id="KW-0677">Repeat</keyword>
<dbReference type="PANTHER" id="PTHR43724">
    <property type="entry name" value="PYRUVATE SYNTHASE SUBUNIT PORD"/>
    <property type="match status" value="1"/>
</dbReference>
<keyword evidence="6" id="KW-0411">Iron-sulfur</keyword>
<dbReference type="InterPro" id="IPR017896">
    <property type="entry name" value="4Fe4S_Fe-S-bd"/>
</dbReference>
<dbReference type="InterPro" id="IPR017900">
    <property type="entry name" value="4Fe4S_Fe_S_CS"/>
</dbReference>
<reference evidence="8" key="1">
    <citation type="journal article" date="2014" name="Front. Microbiol.">
        <title>High frequency of phylogenetically diverse reductive dehalogenase-homologous genes in deep subseafloor sedimentary metagenomes.</title>
        <authorList>
            <person name="Kawai M."/>
            <person name="Futagami T."/>
            <person name="Toyoda A."/>
            <person name="Takaki Y."/>
            <person name="Nishi S."/>
            <person name="Hori S."/>
            <person name="Arai W."/>
            <person name="Tsubouchi T."/>
            <person name="Morono Y."/>
            <person name="Uchiyama I."/>
            <person name="Ito T."/>
            <person name="Fujiyama A."/>
            <person name="Inagaki F."/>
            <person name="Takami H."/>
        </authorList>
    </citation>
    <scope>NUCLEOTIDE SEQUENCE</scope>
    <source>
        <strain evidence="8">Expedition CK06-06</strain>
    </source>
</reference>
<evidence type="ECO:0000256" key="5">
    <source>
        <dbReference type="ARBA" id="ARBA00023004"/>
    </source>
</evidence>
<dbReference type="InterPro" id="IPR011898">
    <property type="entry name" value="PorD_KorD"/>
</dbReference>
<dbReference type="Gene3D" id="3.30.70.20">
    <property type="match status" value="1"/>
</dbReference>
<accession>X1B3U9</accession>
<dbReference type="PROSITE" id="PS00198">
    <property type="entry name" value="4FE4S_FER_1"/>
    <property type="match status" value="1"/>
</dbReference>
<evidence type="ECO:0000256" key="2">
    <source>
        <dbReference type="ARBA" id="ARBA00022485"/>
    </source>
</evidence>
<keyword evidence="2" id="KW-0004">4Fe-4S</keyword>
<name>X1B3U9_9ZZZZ</name>
<evidence type="ECO:0000256" key="1">
    <source>
        <dbReference type="ARBA" id="ARBA00001966"/>
    </source>
</evidence>
<sequence>MTNIKKDYQKILGSVQKSVKGEAGRTGTWSSKKPVINLDKCIPVKSGKLSCFNCWLFCPDAVITRTIPPEIDLEYCKGCGICMEECPVKAITMEEVNIANNK</sequence>
<evidence type="ECO:0000256" key="4">
    <source>
        <dbReference type="ARBA" id="ARBA00022737"/>
    </source>
</evidence>
<feature type="domain" description="4Fe-4S ferredoxin-type" evidence="7">
    <location>
        <begin position="67"/>
        <end position="96"/>
    </location>
</feature>
<organism evidence="8">
    <name type="scientific">marine sediment metagenome</name>
    <dbReference type="NCBI Taxonomy" id="412755"/>
    <lineage>
        <taxon>unclassified sequences</taxon>
        <taxon>metagenomes</taxon>
        <taxon>ecological metagenomes</taxon>
    </lineage>
</organism>
<dbReference type="GO" id="GO:0051539">
    <property type="term" value="F:4 iron, 4 sulfur cluster binding"/>
    <property type="evidence" value="ECO:0007669"/>
    <property type="project" value="UniProtKB-KW"/>
</dbReference>
<evidence type="ECO:0000313" key="8">
    <source>
        <dbReference type="EMBL" id="GAG78883.1"/>
    </source>
</evidence>
<dbReference type="PANTHER" id="PTHR43724:SF1">
    <property type="entry name" value="PYRUVATE SYNTHASE SUBUNIT PORD"/>
    <property type="match status" value="1"/>
</dbReference>
<evidence type="ECO:0000259" key="7">
    <source>
        <dbReference type="PROSITE" id="PS51379"/>
    </source>
</evidence>
<dbReference type="PROSITE" id="PS51379">
    <property type="entry name" value="4FE4S_FER_2"/>
    <property type="match status" value="1"/>
</dbReference>
<protein>
    <recommendedName>
        <fullName evidence="7">4Fe-4S ferredoxin-type domain-containing protein</fullName>
    </recommendedName>
</protein>
<comment type="cofactor">
    <cofactor evidence="1">
        <name>[4Fe-4S] cluster</name>
        <dbReference type="ChEBI" id="CHEBI:49883"/>
    </cofactor>
</comment>
<dbReference type="EMBL" id="BART01017535">
    <property type="protein sequence ID" value="GAG78883.1"/>
    <property type="molecule type" value="Genomic_DNA"/>
</dbReference>
<gene>
    <name evidence="8" type="ORF">S01H4_33343</name>
</gene>
<keyword evidence="5" id="KW-0408">Iron</keyword>
<keyword evidence="3" id="KW-0479">Metal-binding</keyword>
<dbReference type="AlphaFoldDB" id="X1B3U9"/>
<evidence type="ECO:0000256" key="3">
    <source>
        <dbReference type="ARBA" id="ARBA00022723"/>
    </source>
</evidence>
<evidence type="ECO:0000256" key="6">
    <source>
        <dbReference type="ARBA" id="ARBA00023014"/>
    </source>
</evidence>
<dbReference type="Pfam" id="PF00037">
    <property type="entry name" value="Fer4"/>
    <property type="match status" value="1"/>
</dbReference>
<dbReference type="SUPFAM" id="SSF54862">
    <property type="entry name" value="4Fe-4S ferredoxins"/>
    <property type="match status" value="1"/>
</dbReference>